<organism evidence="2 3">
    <name type="scientific">Chitinophaga niastensis</name>
    <dbReference type="NCBI Taxonomy" id="536980"/>
    <lineage>
        <taxon>Bacteria</taxon>
        <taxon>Pseudomonadati</taxon>
        <taxon>Bacteroidota</taxon>
        <taxon>Chitinophagia</taxon>
        <taxon>Chitinophagales</taxon>
        <taxon>Chitinophagaceae</taxon>
        <taxon>Chitinophaga</taxon>
    </lineage>
</organism>
<keyword evidence="1" id="KW-1133">Transmembrane helix</keyword>
<proteinExistence type="predicted"/>
<keyword evidence="1" id="KW-0812">Transmembrane</keyword>
<evidence type="ECO:0000256" key="1">
    <source>
        <dbReference type="SAM" id="Phobius"/>
    </source>
</evidence>
<dbReference type="EMBL" id="PYAW01000013">
    <property type="protein sequence ID" value="PSL42379.1"/>
    <property type="molecule type" value="Genomic_DNA"/>
</dbReference>
<reference evidence="2 3" key="1">
    <citation type="submission" date="2018-03" db="EMBL/GenBank/DDBJ databases">
        <title>Genomic Encyclopedia of Archaeal and Bacterial Type Strains, Phase II (KMG-II): from individual species to whole genera.</title>
        <authorList>
            <person name="Goeker M."/>
        </authorList>
    </citation>
    <scope>NUCLEOTIDE SEQUENCE [LARGE SCALE GENOMIC DNA]</scope>
    <source>
        <strain evidence="2 3">DSM 24859</strain>
    </source>
</reference>
<comment type="caution">
    <text evidence="2">The sequence shown here is derived from an EMBL/GenBank/DDBJ whole genome shotgun (WGS) entry which is preliminary data.</text>
</comment>
<dbReference type="AlphaFoldDB" id="A0A2P8H864"/>
<keyword evidence="1" id="KW-0472">Membrane</keyword>
<dbReference type="Proteomes" id="UP000240971">
    <property type="component" value="Unassembled WGS sequence"/>
</dbReference>
<evidence type="ECO:0000313" key="2">
    <source>
        <dbReference type="EMBL" id="PSL42379.1"/>
    </source>
</evidence>
<feature type="transmembrane region" description="Helical" evidence="1">
    <location>
        <begin position="20"/>
        <end position="37"/>
    </location>
</feature>
<name>A0A2P8H864_CHINA</name>
<accession>A0A2P8H864</accession>
<gene>
    <name evidence="2" type="ORF">CLV51_11317</name>
</gene>
<evidence type="ECO:0000313" key="3">
    <source>
        <dbReference type="Proteomes" id="UP000240971"/>
    </source>
</evidence>
<sequence>MLANAIAIPAPGLKKSYKKTNIIFLAVMAFLEGVARIDTSN</sequence>
<protein>
    <submittedName>
        <fullName evidence="2">Uncharacterized protein</fullName>
    </submittedName>
</protein>
<keyword evidence="3" id="KW-1185">Reference proteome</keyword>